<proteinExistence type="predicted"/>
<dbReference type="GO" id="GO:0016832">
    <property type="term" value="F:aldehyde-lyase activity"/>
    <property type="evidence" value="ECO:0007669"/>
    <property type="project" value="TreeGrafter"/>
</dbReference>
<dbReference type="OrthoDB" id="5500703at2"/>
<evidence type="ECO:0000313" key="5">
    <source>
        <dbReference type="Proteomes" id="UP000186819"/>
    </source>
</evidence>
<dbReference type="STRING" id="34027.SAMN05421829_11164"/>
<dbReference type="SUPFAM" id="SSF53639">
    <property type="entry name" value="AraD/HMP-PK domain-like"/>
    <property type="match status" value="1"/>
</dbReference>
<reference evidence="5" key="1">
    <citation type="submission" date="2017-01" db="EMBL/GenBank/DDBJ databases">
        <authorList>
            <person name="Varghese N."/>
            <person name="Submissions S."/>
        </authorList>
    </citation>
    <scope>NUCLEOTIDE SEQUENCE [LARGE SCALE GENOMIC DNA]</scope>
    <source>
        <strain evidence="5">ATCC 51758</strain>
    </source>
</reference>
<dbReference type="AlphaFoldDB" id="A0A1N6Z2K0"/>
<protein>
    <submittedName>
        <fullName evidence="4">L-fuculose 1-phosphate aldolase</fullName>
    </submittedName>
</protein>
<gene>
    <name evidence="4" type="ORF">SAMN05421829_11164</name>
</gene>
<keyword evidence="1" id="KW-0479">Metal-binding</keyword>
<dbReference type="GO" id="GO:0046872">
    <property type="term" value="F:metal ion binding"/>
    <property type="evidence" value="ECO:0007669"/>
    <property type="project" value="UniProtKB-KW"/>
</dbReference>
<dbReference type="SMART" id="SM01007">
    <property type="entry name" value="Aldolase_II"/>
    <property type="match status" value="1"/>
</dbReference>
<organism evidence="4 5">
    <name type="scientific">Aromatoleum tolulyticum</name>
    <dbReference type="NCBI Taxonomy" id="34027"/>
    <lineage>
        <taxon>Bacteria</taxon>
        <taxon>Pseudomonadati</taxon>
        <taxon>Pseudomonadota</taxon>
        <taxon>Betaproteobacteria</taxon>
        <taxon>Rhodocyclales</taxon>
        <taxon>Rhodocyclaceae</taxon>
        <taxon>Aromatoleum</taxon>
    </lineage>
</organism>
<accession>A0A1N6Z2K0</accession>
<evidence type="ECO:0000259" key="3">
    <source>
        <dbReference type="SMART" id="SM01007"/>
    </source>
</evidence>
<dbReference type="InterPro" id="IPR001303">
    <property type="entry name" value="Aldolase_II/adducin_N"/>
</dbReference>
<sequence>MSLTVDIKLREQLLATARAMSTAGLNTGTAGNVSVRIDGGMLITPSGMPPGACTPDDMVIVAGDGSVRGRLAPSSEWRFHHDLYARRPEAGAILHAHAPFATALACQRIEIPPFHYMIARFGGNAVHCARYATFGTQALSDNILAAMEGRSACLMANHGMLVFGRDLDNALDLAIEFETLCEQYWRTRQIGEPVLLSDDEMAEVVERFRWYGKPRAK</sequence>
<feature type="domain" description="Class II aldolase/adducin N-terminal" evidence="3">
    <location>
        <begin position="11"/>
        <end position="185"/>
    </location>
</feature>
<dbReference type="EMBL" id="FTMD01000011">
    <property type="protein sequence ID" value="SIR21025.1"/>
    <property type="molecule type" value="Genomic_DNA"/>
</dbReference>
<keyword evidence="2" id="KW-0456">Lyase</keyword>
<dbReference type="RefSeq" id="WP_076603191.1">
    <property type="nucleotide sequence ID" value="NZ_FTMD01000011.1"/>
</dbReference>
<dbReference type="PANTHER" id="PTHR22789">
    <property type="entry name" value="FUCULOSE PHOSPHATE ALDOLASE"/>
    <property type="match status" value="1"/>
</dbReference>
<dbReference type="GO" id="GO:0005829">
    <property type="term" value="C:cytosol"/>
    <property type="evidence" value="ECO:0007669"/>
    <property type="project" value="TreeGrafter"/>
</dbReference>
<dbReference type="GO" id="GO:0019323">
    <property type="term" value="P:pentose catabolic process"/>
    <property type="evidence" value="ECO:0007669"/>
    <property type="project" value="TreeGrafter"/>
</dbReference>
<evidence type="ECO:0000313" key="4">
    <source>
        <dbReference type="EMBL" id="SIR21025.1"/>
    </source>
</evidence>
<dbReference type="InterPro" id="IPR050197">
    <property type="entry name" value="Aldolase_class_II_sugar_metab"/>
</dbReference>
<evidence type="ECO:0000256" key="1">
    <source>
        <dbReference type="ARBA" id="ARBA00022723"/>
    </source>
</evidence>
<name>A0A1N6Z2K0_9RHOO</name>
<dbReference type="PANTHER" id="PTHR22789:SF0">
    <property type="entry name" value="3-OXO-TETRONATE 4-PHOSPHATE DECARBOXYLASE-RELATED"/>
    <property type="match status" value="1"/>
</dbReference>
<keyword evidence="5" id="KW-1185">Reference proteome</keyword>
<evidence type="ECO:0000256" key="2">
    <source>
        <dbReference type="ARBA" id="ARBA00023239"/>
    </source>
</evidence>
<dbReference type="Pfam" id="PF00596">
    <property type="entry name" value="Aldolase_II"/>
    <property type="match status" value="1"/>
</dbReference>
<dbReference type="InterPro" id="IPR036409">
    <property type="entry name" value="Aldolase_II/adducin_N_sf"/>
</dbReference>
<dbReference type="Gene3D" id="3.40.225.10">
    <property type="entry name" value="Class II aldolase/adducin N-terminal domain"/>
    <property type="match status" value="1"/>
</dbReference>
<dbReference type="Proteomes" id="UP000186819">
    <property type="component" value="Unassembled WGS sequence"/>
</dbReference>